<dbReference type="Proteomes" id="UP000518752">
    <property type="component" value="Unassembled WGS sequence"/>
</dbReference>
<gene>
    <name evidence="2" type="ORF">D9757_009555</name>
</gene>
<protein>
    <recommendedName>
        <fullName evidence="1">DUF6535 domain-containing protein</fullName>
    </recommendedName>
</protein>
<dbReference type="EMBL" id="JAACJN010000075">
    <property type="protein sequence ID" value="KAF5378664.1"/>
    <property type="molecule type" value="Genomic_DNA"/>
</dbReference>
<evidence type="ECO:0000313" key="2">
    <source>
        <dbReference type="EMBL" id="KAF5378664.1"/>
    </source>
</evidence>
<comment type="caution">
    <text evidence="2">The sequence shown here is derived from an EMBL/GenBank/DDBJ whole genome shotgun (WGS) entry which is preliminary data.</text>
</comment>
<keyword evidence="3" id="KW-1185">Reference proteome</keyword>
<dbReference type="AlphaFoldDB" id="A0A8H5H8I7"/>
<reference evidence="2 3" key="1">
    <citation type="journal article" date="2020" name="ISME J.">
        <title>Uncovering the hidden diversity of litter-decomposition mechanisms in mushroom-forming fungi.</title>
        <authorList>
            <person name="Floudas D."/>
            <person name="Bentzer J."/>
            <person name="Ahren D."/>
            <person name="Johansson T."/>
            <person name="Persson P."/>
            <person name="Tunlid A."/>
        </authorList>
    </citation>
    <scope>NUCLEOTIDE SEQUENCE [LARGE SCALE GENOMIC DNA]</scope>
    <source>
        <strain evidence="2 3">CBS 406.79</strain>
    </source>
</reference>
<organism evidence="2 3">
    <name type="scientific">Collybiopsis confluens</name>
    <dbReference type="NCBI Taxonomy" id="2823264"/>
    <lineage>
        <taxon>Eukaryota</taxon>
        <taxon>Fungi</taxon>
        <taxon>Dikarya</taxon>
        <taxon>Basidiomycota</taxon>
        <taxon>Agaricomycotina</taxon>
        <taxon>Agaricomycetes</taxon>
        <taxon>Agaricomycetidae</taxon>
        <taxon>Agaricales</taxon>
        <taxon>Marasmiineae</taxon>
        <taxon>Omphalotaceae</taxon>
        <taxon>Collybiopsis</taxon>
    </lineage>
</organism>
<dbReference type="Pfam" id="PF20153">
    <property type="entry name" value="DUF6535"/>
    <property type="match status" value="1"/>
</dbReference>
<evidence type="ECO:0000259" key="1">
    <source>
        <dbReference type="Pfam" id="PF20153"/>
    </source>
</evidence>
<feature type="domain" description="DUF6535" evidence="1">
    <location>
        <begin position="265"/>
        <end position="354"/>
    </location>
</feature>
<dbReference type="InterPro" id="IPR045338">
    <property type="entry name" value="DUF6535"/>
</dbReference>
<name>A0A8H5H8I7_9AGAR</name>
<evidence type="ECO:0000313" key="3">
    <source>
        <dbReference type="Proteomes" id="UP000518752"/>
    </source>
</evidence>
<accession>A0A8H5H8I7</accession>
<proteinExistence type="predicted"/>
<sequence>MVSIVELEKPGITLFTNSEMLVPSTSSHSSPCSCAILHFTTAQIPFLNQLECQIRTLKVDWDEFVPLTSLKVPGINCGTLESTVGTVGGLWLKRHIKWTTGPSNSFYAPGQLSLCSLDALLSFFCPRSAHVYDIFTSATPLASEVSRESRDGACENILNSRGTVRKDSHQNSCRVAVNALFVWGPTTSPGPEFCIWRTLKTLKVATEVKKQPPIHVHPSLRRVFAFRRNGLQVPTHDVLDQNDDYEQRFPEDPQFEETVENARVWRTYLAESAAFDENMLGETRDGLDVMPVAGLFSAVITSFLVQTSQNLQLSSSDVSASLLFELIAVQRAAAAGINVTSVPASPLTPSASLVAAVL</sequence>
<dbReference type="OrthoDB" id="3235960at2759"/>